<accession>A0A814VA04</accession>
<dbReference type="EMBL" id="CAJNOQ010007994">
    <property type="protein sequence ID" value="CAF1185216.1"/>
    <property type="molecule type" value="Genomic_DNA"/>
</dbReference>
<dbReference type="Pfam" id="PF23265">
    <property type="entry name" value="Ig-like_KY"/>
    <property type="match status" value="1"/>
</dbReference>
<dbReference type="EMBL" id="CAJNOK010000030">
    <property type="protein sequence ID" value="CAF0723951.1"/>
    <property type="molecule type" value="Genomic_DNA"/>
</dbReference>
<keyword evidence="6" id="KW-1185">Reference proteome</keyword>
<dbReference type="Proteomes" id="UP000682733">
    <property type="component" value="Unassembled WGS sequence"/>
</dbReference>
<dbReference type="EMBL" id="CAJOBA010000030">
    <property type="protein sequence ID" value="CAF3496446.1"/>
    <property type="molecule type" value="Genomic_DNA"/>
</dbReference>
<dbReference type="EMBL" id="CAJOBC010007996">
    <property type="protein sequence ID" value="CAF3949545.1"/>
    <property type="molecule type" value="Genomic_DNA"/>
</dbReference>
<feature type="domain" description="KY-like immunoglobulin-like" evidence="1">
    <location>
        <begin position="251"/>
        <end position="376"/>
    </location>
</feature>
<dbReference type="PANTHER" id="PTHR46333">
    <property type="entry name" value="CYTOKINESIS PROTEIN 3"/>
    <property type="match status" value="1"/>
</dbReference>
<evidence type="ECO:0000259" key="1">
    <source>
        <dbReference type="Pfam" id="PF23265"/>
    </source>
</evidence>
<dbReference type="SUPFAM" id="SSF54001">
    <property type="entry name" value="Cysteine proteinases"/>
    <property type="match status" value="1"/>
</dbReference>
<dbReference type="InterPro" id="IPR052557">
    <property type="entry name" value="CAP/Cytokinesis_protein"/>
</dbReference>
<dbReference type="Proteomes" id="UP000663829">
    <property type="component" value="Unassembled WGS sequence"/>
</dbReference>
<dbReference type="Proteomes" id="UP000681722">
    <property type="component" value="Unassembled WGS sequence"/>
</dbReference>
<name>A0A814VA04_9BILA</name>
<evidence type="ECO:0000313" key="3">
    <source>
        <dbReference type="EMBL" id="CAF1185216.1"/>
    </source>
</evidence>
<dbReference type="PANTHER" id="PTHR46333:SF2">
    <property type="entry name" value="CYTOKINESIS PROTEIN 3"/>
    <property type="match status" value="1"/>
</dbReference>
<dbReference type="Proteomes" id="UP000677228">
    <property type="component" value="Unassembled WGS sequence"/>
</dbReference>
<dbReference type="GO" id="GO:0005737">
    <property type="term" value="C:cytoplasm"/>
    <property type="evidence" value="ECO:0007669"/>
    <property type="project" value="TreeGrafter"/>
</dbReference>
<evidence type="ECO:0000313" key="5">
    <source>
        <dbReference type="EMBL" id="CAF3949545.1"/>
    </source>
</evidence>
<dbReference type="AlphaFoldDB" id="A0A814VA04"/>
<dbReference type="OrthoDB" id="6129702at2759"/>
<dbReference type="Gene3D" id="3.10.620.30">
    <property type="match status" value="1"/>
</dbReference>
<sequence>MGNCLTTQIKASGQYSVENNSAQLLSVITEKDYIQYIKSKKPIKQEISIQTDNEFQSIIPIEVNDNPKVPKILIHKSETVSTQTIDQQQTISLDIDQVTRSRRPDMLKLEKIVVLWKNVTSIDNLCRLFYKTGTNSLERVWLLYQWIINNSDESENIPNLFFLCCQKMNIQCKIVSGYIRSLDENKNSDPTHHKWNSVFIEECWHLLDIVTEMFYEDSQNFYFLPSPDHLIFSHYPNEAKWQLLKTPLTYEQYLSLPRISASYFLLDMHLISPIEGILNSNESITQVILSSPLSHTLQVFCCLQHDSDKYPDRHTFVNYDLDTHQFQFFVSPPMIGNYEFVIFARDSNETEEEDYQWIIKYHLNVIQMRTHCQTFPTVYPQFSKSHCALYEPLSEYVQKGETIRIHMRIPNARRVRIDVEEQRIMMTSNEYKNDILSKTITVTGNIRILAKFKDNADLLRPLCKFIAQ</sequence>
<gene>
    <name evidence="3" type="ORF">GPM918_LOCUS22911</name>
    <name evidence="2" type="ORF">OVA965_LOCUS267</name>
    <name evidence="5" type="ORF">SRO942_LOCUS22913</name>
    <name evidence="4" type="ORF">TMI583_LOCUS267</name>
</gene>
<evidence type="ECO:0000313" key="6">
    <source>
        <dbReference type="Proteomes" id="UP000663829"/>
    </source>
</evidence>
<evidence type="ECO:0000313" key="2">
    <source>
        <dbReference type="EMBL" id="CAF0723951.1"/>
    </source>
</evidence>
<dbReference type="InterPro" id="IPR038765">
    <property type="entry name" value="Papain-like_cys_pep_sf"/>
</dbReference>
<protein>
    <recommendedName>
        <fullName evidence="1">KY-like immunoglobulin-like domain-containing protein</fullName>
    </recommendedName>
</protein>
<evidence type="ECO:0000313" key="4">
    <source>
        <dbReference type="EMBL" id="CAF3496446.1"/>
    </source>
</evidence>
<proteinExistence type="predicted"/>
<dbReference type="InterPro" id="IPR056564">
    <property type="entry name" value="Ig-like_KY"/>
</dbReference>
<organism evidence="3 6">
    <name type="scientific">Didymodactylos carnosus</name>
    <dbReference type="NCBI Taxonomy" id="1234261"/>
    <lineage>
        <taxon>Eukaryota</taxon>
        <taxon>Metazoa</taxon>
        <taxon>Spiralia</taxon>
        <taxon>Gnathifera</taxon>
        <taxon>Rotifera</taxon>
        <taxon>Eurotatoria</taxon>
        <taxon>Bdelloidea</taxon>
        <taxon>Philodinida</taxon>
        <taxon>Philodinidae</taxon>
        <taxon>Didymodactylos</taxon>
    </lineage>
</organism>
<reference evidence="3" key="1">
    <citation type="submission" date="2021-02" db="EMBL/GenBank/DDBJ databases">
        <authorList>
            <person name="Nowell W R."/>
        </authorList>
    </citation>
    <scope>NUCLEOTIDE SEQUENCE</scope>
</reference>
<comment type="caution">
    <text evidence="3">The sequence shown here is derived from an EMBL/GenBank/DDBJ whole genome shotgun (WGS) entry which is preliminary data.</text>
</comment>